<keyword evidence="4" id="KW-1185">Reference proteome</keyword>
<feature type="region of interest" description="Disordered" evidence="1">
    <location>
        <begin position="1"/>
        <end position="22"/>
    </location>
</feature>
<dbReference type="Proteomes" id="UP000648984">
    <property type="component" value="Unassembled WGS sequence"/>
</dbReference>
<comment type="caution">
    <text evidence="3">The sequence shown here is derived from an EMBL/GenBank/DDBJ whole genome shotgun (WGS) entry which is preliminary data.</text>
</comment>
<dbReference type="Pfam" id="PF11174">
    <property type="entry name" value="DUF2970"/>
    <property type="match status" value="1"/>
</dbReference>
<feature type="transmembrane region" description="Helical" evidence="2">
    <location>
        <begin position="20"/>
        <end position="38"/>
    </location>
</feature>
<protein>
    <submittedName>
        <fullName evidence="3">DUF2970 domain-containing protein</fullName>
    </submittedName>
</protein>
<evidence type="ECO:0000313" key="4">
    <source>
        <dbReference type="Proteomes" id="UP000648984"/>
    </source>
</evidence>
<dbReference type="EMBL" id="WTVQ01000024">
    <property type="protein sequence ID" value="NMG75970.1"/>
    <property type="molecule type" value="Genomic_DNA"/>
</dbReference>
<evidence type="ECO:0000256" key="1">
    <source>
        <dbReference type="SAM" id="MobiDB-lite"/>
    </source>
</evidence>
<evidence type="ECO:0000313" key="3">
    <source>
        <dbReference type="EMBL" id="NMG75970.1"/>
    </source>
</evidence>
<dbReference type="RefSeq" id="WP_169261122.1">
    <property type="nucleotide sequence ID" value="NZ_WTVQ01000024.1"/>
</dbReference>
<evidence type="ECO:0000256" key="2">
    <source>
        <dbReference type="SAM" id="Phobius"/>
    </source>
</evidence>
<dbReference type="InterPro" id="IPR021344">
    <property type="entry name" value="DUF2970"/>
</dbReference>
<proteinExistence type="predicted"/>
<organism evidence="3 4">
    <name type="scientific">Aromatoleum diolicum</name>
    <dbReference type="NCBI Taxonomy" id="75796"/>
    <lineage>
        <taxon>Bacteria</taxon>
        <taxon>Pseudomonadati</taxon>
        <taxon>Pseudomonadota</taxon>
        <taxon>Betaproteobacteria</taxon>
        <taxon>Rhodocyclales</taxon>
        <taxon>Rhodocyclaceae</taxon>
        <taxon>Aromatoleum</taxon>
    </lineage>
</organism>
<keyword evidence="2" id="KW-1133">Transmembrane helix</keyword>
<gene>
    <name evidence="3" type="ORF">GPA25_14470</name>
</gene>
<keyword evidence="2" id="KW-0472">Membrane</keyword>
<accession>A0ABX1QG07</accession>
<name>A0ABX1QG07_9RHOO</name>
<reference evidence="3 4" key="1">
    <citation type="submission" date="2019-12" db="EMBL/GenBank/DDBJ databases">
        <title>Comparative genomics gives insights into the taxonomy of the Azoarcus-Aromatoleum group and reveals separate origins of nif in the plant-associated Azoarcus and non-plant-associated Aromatoleum sub-groups.</title>
        <authorList>
            <person name="Lafos M."/>
            <person name="Maluk M."/>
            <person name="Batista M."/>
            <person name="Junghare M."/>
            <person name="Carmona M."/>
            <person name="Faoro H."/>
            <person name="Cruz L.M."/>
            <person name="Battistoni F."/>
            <person name="De Souza E."/>
            <person name="Pedrosa F."/>
            <person name="Chen W.-M."/>
            <person name="Poole P.S."/>
            <person name="Dixon R.A."/>
            <person name="James E.K."/>
        </authorList>
    </citation>
    <scope>NUCLEOTIDE SEQUENCE [LARGE SCALE GENOMIC DNA]</scope>
    <source>
        <strain evidence="3 4">22Lin</strain>
    </source>
</reference>
<feature type="transmembrane region" description="Helical" evidence="2">
    <location>
        <begin position="58"/>
        <end position="81"/>
    </location>
</feature>
<keyword evidence="2" id="KW-0812">Transmembrane</keyword>
<sequence length="83" mass="8995">MSSPRPNDETQLPAHDQGAAPPRAGFAATLRAVLWSFIGIRRRHDYDRDARSLDPRAVVVAGLLGGLIFVLTIVAVVRFVVSS</sequence>